<sequence length="137" mass="14030">MNTKRTWTRPEITAVIGLLTSASGIAVLWAAGLEFPFYPPPGMLIMTAGALAFTLMRPRLRYAALVPALLGLSGVVGFVMEAIIGGGIGLANLTGDAGTAPIFGQALQQLGVVIAGVAGVVAIRSRAARDSRVSQPA</sequence>
<comment type="caution">
    <text evidence="2">The sequence shown here is derived from an EMBL/GenBank/DDBJ whole genome shotgun (WGS) entry which is preliminary data.</text>
</comment>
<accession>A0ABV7Q6N0</accession>
<keyword evidence="3" id="KW-1185">Reference proteome</keyword>
<gene>
    <name evidence="2" type="ORF">ACFO8M_23600</name>
</gene>
<dbReference type="Proteomes" id="UP001595712">
    <property type="component" value="Unassembled WGS sequence"/>
</dbReference>
<evidence type="ECO:0000313" key="2">
    <source>
        <dbReference type="EMBL" id="MFC3495479.1"/>
    </source>
</evidence>
<keyword evidence="1" id="KW-0812">Transmembrane</keyword>
<feature type="transmembrane region" description="Helical" evidence="1">
    <location>
        <begin position="102"/>
        <end position="123"/>
    </location>
</feature>
<evidence type="ECO:0000256" key="1">
    <source>
        <dbReference type="SAM" id="Phobius"/>
    </source>
</evidence>
<keyword evidence="1" id="KW-0472">Membrane</keyword>
<reference evidence="3" key="1">
    <citation type="journal article" date="2019" name="Int. J. Syst. Evol. Microbiol.">
        <title>The Global Catalogue of Microorganisms (GCM) 10K type strain sequencing project: providing services to taxonomists for standard genome sequencing and annotation.</title>
        <authorList>
            <consortium name="The Broad Institute Genomics Platform"/>
            <consortium name="The Broad Institute Genome Sequencing Center for Infectious Disease"/>
            <person name="Wu L."/>
            <person name="Ma J."/>
        </authorList>
    </citation>
    <scope>NUCLEOTIDE SEQUENCE [LARGE SCALE GENOMIC DNA]</scope>
    <source>
        <strain evidence="3">CGMCC 4.7396</strain>
    </source>
</reference>
<evidence type="ECO:0000313" key="3">
    <source>
        <dbReference type="Proteomes" id="UP001595712"/>
    </source>
</evidence>
<organism evidence="2 3">
    <name type="scientific">Glycomyces rhizosphaerae</name>
    <dbReference type="NCBI Taxonomy" id="2054422"/>
    <lineage>
        <taxon>Bacteria</taxon>
        <taxon>Bacillati</taxon>
        <taxon>Actinomycetota</taxon>
        <taxon>Actinomycetes</taxon>
        <taxon>Glycomycetales</taxon>
        <taxon>Glycomycetaceae</taxon>
        <taxon>Glycomyces</taxon>
    </lineage>
</organism>
<feature type="transmembrane region" description="Helical" evidence="1">
    <location>
        <begin position="68"/>
        <end position="90"/>
    </location>
</feature>
<protein>
    <submittedName>
        <fullName evidence="2">Uncharacterized protein</fullName>
    </submittedName>
</protein>
<name>A0ABV7Q6N0_9ACTN</name>
<feature type="transmembrane region" description="Helical" evidence="1">
    <location>
        <begin position="37"/>
        <end position="56"/>
    </location>
</feature>
<dbReference type="EMBL" id="JBHRWO010000021">
    <property type="protein sequence ID" value="MFC3495479.1"/>
    <property type="molecule type" value="Genomic_DNA"/>
</dbReference>
<feature type="transmembrane region" description="Helical" evidence="1">
    <location>
        <begin position="12"/>
        <end position="31"/>
    </location>
</feature>
<dbReference type="RefSeq" id="WP_387980111.1">
    <property type="nucleotide sequence ID" value="NZ_JBHRWO010000021.1"/>
</dbReference>
<keyword evidence="1" id="KW-1133">Transmembrane helix</keyword>
<proteinExistence type="predicted"/>